<evidence type="ECO:0000256" key="1">
    <source>
        <dbReference type="SAM" id="MobiDB-lite"/>
    </source>
</evidence>
<comment type="caution">
    <text evidence="4">The sequence shown here is derived from an EMBL/GenBank/DDBJ whole genome shotgun (WGS) entry which is preliminary data.</text>
</comment>
<proteinExistence type="predicted"/>
<dbReference type="AlphaFoldDB" id="A0A8H6WM27"/>
<keyword evidence="5" id="KW-1185">Reference proteome</keyword>
<evidence type="ECO:0000313" key="5">
    <source>
        <dbReference type="Proteomes" id="UP000613580"/>
    </source>
</evidence>
<feature type="domain" description="Ricin B lectin" evidence="3">
    <location>
        <begin position="273"/>
        <end position="419"/>
    </location>
</feature>
<dbReference type="SMART" id="SM00458">
    <property type="entry name" value="RICIN"/>
    <property type="match status" value="3"/>
</dbReference>
<feature type="chain" id="PRO_5034656010" description="Ricin B lectin domain-containing protein" evidence="2">
    <location>
        <begin position="19"/>
        <end position="629"/>
    </location>
</feature>
<evidence type="ECO:0000313" key="4">
    <source>
        <dbReference type="EMBL" id="KAF7322397.1"/>
    </source>
</evidence>
<feature type="domain" description="Ricin B lectin" evidence="3">
    <location>
        <begin position="482"/>
        <end position="629"/>
    </location>
</feature>
<dbReference type="CDD" id="cd00161">
    <property type="entry name" value="beta-trefoil_Ricin-like"/>
    <property type="match status" value="2"/>
</dbReference>
<dbReference type="Proteomes" id="UP000613580">
    <property type="component" value="Unassembled WGS sequence"/>
</dbReference>
<dbReference type="InterPro" id="IPR000772">
    <property type="entry name" value="Ricin_B_lectin"/>
</dbReference>
<feature type="domain" description="Ricin B lectin" evidence="3">
    <location>
        <begin position="50"/>
        <end position="197"/>
    </location>
</feature>
<accession>A0A8H6WM27</accession>
<reference evidence="4" key="1">
    <citation type="submission" date="2020-05" db="EMBL/GenBank/DDBJ databases">
        <title>Mycena genomes resolve the evolution of fungal bioluminescence.</title>
        <authorList>
            <person name="Tsai I.J."/>
        </authorList>
    </citation>
    <scope>NUCLEOTIDE SEQUENCE</scope>
    <source>
        <strain evidence="4">110903Hualien_Pintung</strain>
    </source>
</reference>
<protein>
    <recommendedName>
        <fullName evidence="3">Ricin B lectin domain-containing protein</fullName>
    </recommendedName>
</protein>
<organism evidence="4 5">
    <name type="scientific">Mycena chlorophos</name>
    <name type="common">Agaric fungus</name>
    <name type="synonym">Agaricus chlorophos</name>
    <dbReference type="NCBI Taxonomy" id="658473"/>
    <lineage>
        <taxon>Eukaryota</taxon>
        <taxon>Fungi</taxon>
        <taxon>Dikarya</taxon>
        <taxon>Basidiomycota</taxon>
        <taxon>Agaricomycotina</taxon>
        <taxon>Agaricomycetes</taxon>
        <taxon>Agaricomycetidae</taxon>
        <taxon>Agaricales</taxon>
        <taxon>Marasmiineae</taxon>
        <taxon>Mycenaceae</taxon>
        <taxon>Mycena</taxon>
    </lineage>
</organism>
<name>A0A8H6WM27_MYCCL</name>
<sequence>MRASTTLLTLLGASASIAAPIMRRTFTVLDPAATAEAQVRDNTATRAFSAVPIKTSSGLCLSVDPNSGDFRENLTPVSTVECNGSANQTWDVITAGVHNNVPGQALIVSALTQACLNFDPRRAAGNQVLLFSCGGRADGGGSVTNSQQFAFSGGAGPFPLVPLNGNNQTCITVTNGLLDDTSCNPATASGNELFTIDGSGSSSDASSTDAASTTDVASTTDAVSTTDAATTTAAATTTTAAAQSVSLTTVTLVATAVAEAQVRDDTATRAASATAIKTSDGQCLQAISGTGDFRNNLVPVEVAACDGSAEQQWDIITAGVHNNVPGTALIVSSSIEGCLNFDPRRAAGNQVLLFSCGGRADGGGSVTNSQLFTFNGDLTNFALEPTNQAGTCLVNNNGFLDQTSCNTASPDASQLFSASGSSGSDAAVSATTAVDIAVTTTAAPSATTEAASTFSLTTVTLVPTAVAEAQVRDNTATRAASAAAIKTSNGQCLQAIPGTGDFRNNLVPVEAADCNGSAEQQWDVITAGVHNNVPGTALIVSTLIEGCLNFDPRRAPGNQVLLFSCGGRGDGGGSVTNSQLFTFGGSLDNIALAPTNQAGTCLDVNSNGFLDQSSCNTASPASTQQFTIG</sequence>
<gene>
    <name evidence="4" type="ORF">HMN09_00017600</name>
</gene>
<feature type="compositionally biased region" description="Low complexity" evidence="1">
    <location>
        <begin position="201"/>
        <end position="227"/>
    </location>
</feature>
<evidence type="ECO:0000259" key="3">
    <source>
        <dbReference type="SMART" id="SM00458"/>
    </source>
</evidence>
<dbReference type="OrthoDB" id="5383818at2759"/>
<keyword evidence="2" id="KW-0732">Signal</keyword>
<dbReference type="Gene3D" id="2.80.10.50">
    <property type="match status" value="3"/>
</dbReference>
<dbReference type="SUPFAM" id="SSF50370">
    <property type="entry name" value="Ricin B-like lectins"/>
    <property type="match status" value="3"/>
</dbReference>
<evidence type="ECO:0000256" key="2">
    <source>
        <dbReference type="SAM" id="SignalP"/>
    </source>
</evidence>
<feature type="signal peptide" evidence="2">
    <location>
        <begin position="1"/>
        <end position="18"/>
    </location>
</feature>
<dbReference type="PROSITE" id="PS50231">
    <property type="entry name" value="RICIN_B_LECTIN"/>
    <property type="match status" value="3"/>
</dbReference>
<feature type="region of interest" description="Disordered" evidence="1">
    <location>
        <begin position="199"/>
        <end position="227"/>
    </location>
</feature>
<dbReference type="EMBL" id="JACAZE010000001">
    <property type="protein sequence ID" value="KAF7322397.1"/>
    <property type="molecule type" value="Genomic_DNA"/>
</dbReference>
<dbReference type="InterPro" id="IPR035992">
    <property type="entry name" value="Ricin_B-like_lectins"/>
</dbReference>